<proteinExistence type="predicted"/>
<evidence type="ECO:0000313" key="2">
    <source>
        <dbReference type="EMBL" id="AIH00796.1"/>
    </source>
</evidence>
<accession>A0A075WRA8</accession>
<keyword evidence="1" id="KW-1133">Transmembrane helix</keyword>
<sequence length="168" mass="18978">MVRMLKIFRKLNKECCDVEDEYIDIDASTNSVVPTSCDYMAKATGGLPSLDSTETHSKNCLCECPGSSVPPESIDRTIKSDFTNTNFKDKKRRVKDDDKKHQKTHKNNCLRNSSVNDNKKVVKPGKRKLCSTYLKLYIIAATVTCTCVLSVLLISKYVWPLFKNETVS</sequence>
<organism evidence="2">
    <name type="scientific">Elephant endotheliotropic herpesvirus 1A</name>
    <dbReference type="NCBI Taxonomy" id="759753"/>
    <lineage>
        <taxon>Viruses</taxon>
        <taxon>Duplodnaviria</taxon>
        <taxon>Heunggongvirae</taxon>
        <taxon>Peploviricota</taxon>
        <taxon>Herviviricetes</taxon>
        <taxon>Herpesvirales</taxon>
        <taxon>Orthoherpesviridae</taxon>
        <taxon>Betaherpesvirinae</taxon>
        <taxon>Proboscivirus</taxon>
        <taxon>Proboscivirus elephantidbeta1</taxon>
        <taxon>Elephantid herpesvirus 1</taxon>
    </lineage>
</organism>
<reference evidence="2" key="1">
    <citation type="journal article" date="2014" name="J. Virol.">
        <title>Elephant endotheliotropic herpesviruses EEHV1A, EEHV1B, and EEHV2 from cases of hemorrhagic disease are highly diverged from other mammalian herpesviruses and may form a new subfamily.</title>
        <authorList>
            <person name="Richman LK"/>
            <person name="Zong JC"/>
            <person name="Latimer EM"/>
            <person name="Lock J"/>
            <person name="Fleischer RC"/>
            <person name="Heaggans SY"/>
            <person name="Hayward GS."/>
        </authorList>
    </citation>
    <scope>NUCLEOTIDE SEQUENCE</scope>
    <source>
        <strain evidence="2">North American #NAP20</strain>
    </source>
</reference>
<feature type="transmembrane region" description="Helical" evidence="1">
    <location>
        <begin position="136"/>
        <end position="159"/>
    </location>
</feature>
<keyword evidence="1" id="KW-0472">Membrane</keyword>
<gene>
    <name evidence="2" type="primary">U45.7</name>
</gene>
<protein>
    <recommendedName>
        <fullName evidence="3">Protein U45.7</fullName>
    </recommendedName>
</protein>
<dbReference type="EMBL" id="KM087786">
    <property type="protein sequence ID" value="AIH00796.1"/>
    <property type="molecule type" value="Genomic_DNA"/>
</dbReference>
<evidence type="ECO:0000256" key="1">
    <source>
        <dbReference type="SAM" id="Phobius"/>
    </source>
</evidence>
<evidence type="ECO:0008006" key="3">
    <source>
        <dbReference type="Google" id="ProtNLM"/>
    </source>
</evidence>
<keyword evidence="1" id="KW-0812">Transmembrane</keyword>
<name>A0A075WRA8_ELHV1</name>